<gene>
    <name evidence="1" type="ordered locus">XALc_1844</name>
</gene>
<evidence type="ECO:0000313" key="1">
    <source>
        <dbReference type="EMBL" id="CBA16334.1"/>
    </source>
</evidence>
<dbReference type="Proteomes" id="UP000001890">
    <property type="component" value="Chromosome"/>
</dbReference>
<dbReference type="KEGG" id="xal:XALC_1844"/>
<reference evidence="1 2" key="1">
    <citation type="journal article" date="2009" name="BMC Genomics">
        <title>The complete genome sequence of Xanthomonas albilineans provides new insights into the reductive genome evolution of the xylem-limited Xanthomonadaceae.</title>
        <authorList>
            <person name="Pieretti I."/>
            <person name="Royer M."/>
            <person name="Barbe V."/>
            <person name="Carrere S."/>
            <person name="Koebnik R."/>
            <person name="Cociancich S."/>
            <person name="Couloux A."/>
            <person name="Darrasse A."/>
            <person name="Gouzy J."/>
            <person name="Jacques M.A."/>
            <person name="Lauber E."/>
            <person name="Manceau C."/>
            <person name="Mangenot S."/>
            <person name="Poussier S."/>
            <person name="Segurens B."/>
            <person name="Szurek B."/>
            <person name="Verdier V."/>
            <person name="Arlat M."/>
            <person name="Rott P."/>
        </authorList>
    </citation>
    <scope>NUCLEOTIDE SEQUENCE [LARGE SCALE GENOMIC DNA]</scope>
    <source>
        <strain evidence="2">GPE PC73 / CFBP 7063</strain>
    </source>
</reference>
<keyword evidence="2" id="KW-1185">Reference proteome</keyword>
<evidence type="ECO:0000313" key="2">
    <source>
        <dbReference type="Proteomes" id="UP000001890"/>
    </source>
</evidence>
<dbReference type="AlphaFoldDB" id="D2UE88"/>
<protein>
    <submittedName>
        <fullName evidence="1">Putative isxac2 transposase orfb protein</fullName>
    </submittedName>
</protein>
<dbReference type="PANTHER" id="PTHR47515:SF2">
    <property type="entry name" value="INTEGRASE CORE DOMAIN PROTEIN"/>
    <property type="match status" value="1"/>
</dbReference>
<dbReference type="eggNOG" id="COG2801">
    <property type="taxonomic scope" value="Bacteria"/>
</dbReference>
<dbReference type="EMBL" id="FP565176">
    <property type="protein sequence ID" value="CBA16334.1"/>
    <property type="molecule type" value="Genomic_DNA"/>
</dbReference>
<dbReference type="PANTHER" id="PTHR47515">
    <property type="entry name" value="LOW CALCIUM RESPONSE LOCUS PROTEIN T"/>
    <property type="match status" value="1"/>
</dbReference>
<name>D2UE88_XANAP</name>
<organism evidence="1 2">
    <name type="scientific">Xanthomonas albilineans (strain GPE PC73 / CFBP 7063)</name>
    <dbReference type="NCBI Taxonomy" id="380358"/>
    <lineage>
        <taxon>Bacteria</taxon>
        <taxon>Pseudomonadati</taxon>
        <taxon>Pseudomonadota</taxon>
        <taxon>Gammaproteobacteria</taxon>
        <taxon>Lysobacterales</taxon>
        <taxon>Lysobacteraceae</taxon>
        <taxon>Xanthomonas</taxon>
    </lineage>
</organism>
<accession>D2UE88</accession>
<proteinExistence type="predicted"/>
<dbReference type="STRING" id="380358.XALC_1844"/>
<sequence>MKGRVGTTGGVYRIYRELELNLWIKPKKWLVREKPESLVVPQTINQVGSMDFMHDELADGRSFRLFNALDDFSTAKGWGIEVDLSFPGEGLNKSIFPVFCASNPLNLKVADLEGLTCSGIP</sequence>